<keyword evidence="1" id="KW-0732">Signal</keyword>
<keyword evidence="4" id="KW-1185">Reference proteome</keyword>
<evidence type="ECO:0000313" key="3">
    <source>
        <dbReference type="EMBL" id="OEY68375.1"/>
    </source>
</evidence>
<feature type="domain" description="BON" evidence="2">
    <location>
        <begin position="121"/>
        <end position="189"/>
    </location>
</feature>
<dbReference type="SMART" id="SM00749">
    <property type="entry name" value="BON"/>
    <property type="match status" value="2"/>
</dbReference>
<accession>A0A1E7Q2G0</accession>
<dbReference type="InterPro" id="IPR007055">
    <property type="entry name" value="BON_dom"/>
</dbReference>
<organism evidence="3 4">
    <name type="scientific">Rheinheimera salexigens</name>
    <dbReference type="NCBI Taxonomy" id="1628148"/>
    <lineage>
        <taxon>Bacteria</taxon>
        <taxon>Pseudomonadati</taxon>
        <taxon>Pseudomonadota</taxon>
        <taxon>Gammaproteobacteria</taxon>
        <taxon>Chromatiales</taxon>
        <taxon>Chromatiaceae</taxon>
        <taxon>Rheinheimera</taxon>
    </lineage>
</organism>
<name>A0A1E7Q2G0_9GAMM</name>
<protein>
    <submittedName>
        <fullName evidence="3">Transporter</fullName>
    </submittedName>
</protein>
<dbReference type="Gene3D" id="3.30.1340.30">
    <property type="match status" value="2"/>
</dbReference>
<sequence>MKRTTLAVMMTFALAATSATVAANDWKDASKDAWIDGKAETTLLLNGNLNSFTIDTDVKNGVVTLTGNVENEVDKALAEELIENLDGVRSVDNKLMVDKSAKNKNHDKNYDRNGKDGNALTDAKITTVVKTRLLFESEVSGTSINVDTKDGTVTLNGHVDSSAEKDLAMAIAKKTKDVKNVVNNLKVNH</sequence>
<evidence type="ECO:0000313" key="4">
    <source>
        <dbReference type="Proteomes" id="UP000242258"/>
    </source>
</evidence>
<dbReference type="AlphaFoldDB" id="A0A1E7Q2G0"/>
<evidence type="ECO:0000256" key="1">
    <source>
        <dbReference type="SAM" id="SignalP"/>
    </source>
</evidence>
<proteinExistence type="predicted"/>
<feature type="chain" id="PRO_5009200263" evidence="1">
    <location>
        <begin position="24"/>
        <end position="189"/>
    </location>
</feature>
<dbReference type="OrthoDB" id="5733310at2"/>
<dbReference type="Pfam" id="PF04972">
    <property type="entry name" value="BON"/>
    <property type="match status" value="2"/>
</dbReference>
<feature type="domain" description="BON" evidence="2">
    <location>
        <begin position="31"/>
        <end position="99"/>
    </location>
</feature>
<dbReference type="InterPro" id="IPR014004">
    <property type="entry name" value="Transpt-assoc_nodulatn_dom_bac"/>
</dbReference>
<gene>
    <name evidence="3" type="ORF">BI198_01430</name>
</gene>
<reference evidence="4" key="1">
    <citation type="submission" date="2016-09" db="EMBL/GenBank/DDBJ databases">
        <authorList>
            <person name="Wan X."/>
            <person name="Hou S."/>
        </authorList>
    </citation>
    <scope>NUCLEOTIDE SEQUENCE [LARGE SCALE GENOMIC DNA]</scope>
    <source>
        <strain evidence="4">KH87</strain>
    </source>
</reference>
<comment type="caution">
    <text evidence="3">The sequence shown here is derived from an EMBL/GenBank/DDBJ whole genome shotgun (WGS) entry which is preliminary data.</text>
</comment>
<dbReference type="EMBL" id="MKEK01000001">
    <property type="protein sequence ID" value="OEY68375.1"/>
    <property type="molecule type" value="Genomic_DNA"/>
</dbReference>
<dbReference type="PANTHER" id="PTHR34606">
    <property type="entry name" value="BON DOMAIN-CONTAINING PROTEIN"/>
    <property type="match status" value="1"/>
</dbReference>
<dbReference type="InterPro" id="IPR051686">
    <property type="entry name" value="Lipoprotein_DolP"/>
</dbReference>
<evidence type="ECO:0000259" key="2">
    <source>
        <dbReference type="PROSITE" id="PS50914"/>
    </source>
</evidence>
<dbReference type="Proteomes" id="UP000242258">
    <property type="component" value="Unassembled WGS sequence"/>
</dbReference>
<feature type="signal peptide" evidence="1">
    <location>
        <begin position="1"/>
        <end position="23"/>
    </location>
</feature>
<dbReference type="STRING" id="1628148.BI198_01430"/>
<dbReference type="PANTHER" id="PTHR34606:SF15">
    <property type="entry name" value="BON DOMAIN-CONTAINING PROTEIN"/>
    <property type="match status" value="1"/>
</dbReference>
<dbReference type="PROSITE" id="PS50914">
    <property type="entry name" value="BON"/>
    <property type="match status" value="2"/>
</dbReference>